<dbReference type="GO" id="GO:0000472">
    <property type="term" value="P:endonucleolytic cleavage to generate mature 5'-end of SSU-rRNA from (SSU-rRNA, 5.8S rRNA, LSU-rRNA)"/>
    <property type="evidence" value="ECO:0007669"/>
    <property type="project" value="TreeGrafter"/>
</dbReference>
<feature type="region of interest" description="Disordered" evidence="6">
    <location>
        <begin position="30"/>
        <end position="106"/>
    </location>
</feature>
<keyword evidence="8" id="KW-1185">Reference proteome</keyword>
<organism evidence="7 8">
    <name type="scientific">Physocladia obscura</name>
    <dbReference type="NCBI Taxonomy" id="109957"/>
    <lineage>
        <taxon>Eukaryota</taxon>
        <taxon>Fungi</taxon>
        <taxon>Fungi incertae sedis</taxon>
        <taxon>Chytridiomycota</taxon>
        <taxon>Chytridiomycota incertae sedis</taxon>
        <taxon>Chytridiomycetes</taxon>
        <taxon>Chytridiales</taxon>
        <taxon>Chytriomycetaceae</taxon>
        <taxon>Physocladia</taxon>
    </lineage>
</organism>
<feature type="compositionally biased region" description="Polar residues" evidence="6">
    <location>
        <begin position="66"/>
        <end position="79"/>
    </location>
</feature>
<keyword evidence="2" id="KW-0677">Repeat</keyword>
<dbReference type="GO" id="GO:0005730">
    <property type="term" value="C:nucleolus"/>
    <property type="evidence" value="ECO:0007669"/>
    <property type="project" value="TreeGrafter"/>
</dbReference>
<feature type="compositionally biased region" description="Basic residues" evidence="6">
    <location>
        <begin position="131"/>
        <end position="141"/>
    </location>
</feature>
<dbReference type="GO" id="GO:0000447">
    <property type="term" value="P:endonucleolytic cleavage in ITS1 to separate SSU-rRNA from 5.8S rRNA and LSU-rRNA from tricistronic rRNA transcript (SSU-rRNA, 5.8S rRNA, LSU-rRNA)"/>
    <property type="evidence" value="ECO:0007669"/>
    <property type="project" value="TreeGrafter"/>
</dbReference>
<gene>
    <name evidence="7" type="primary">NOP9_1</name>
    <name evidence="7" type="ORF">HK100_001762</name>
</gene>
<feature type="repeat" description="Pumilio" evidence="5">
    <location>
        <begin position="557"/>
        <end position="593"/>
    </location>
</feature>
<dbReference type="PROSITE" id="PS50302">
    <property type="entry name" value="PUM"/>
    <property type="match status" value="1"/>
</dbReference>
<evidence type="ECO:0000313" key="7">
    <source>
        <dbReference type="EMBL" id="KAJ3114111.1"/>
    </source>
</evidence>
<evidence type="ECO:0000256" key="5">
    <source>
        <dbReference type="PROSITE-ProRule" id="PRU00317"/>
    </source>
</evidence>
<dbReference type="GO" id="GO:0030688">
    <property type="term" value="C:preribosome, small subunit precursor"/>
    <property type="evidence" value="ECO:0007669"/>
    <property type="project" value="TreeGrafter"/>
</dbReference>
<evidence type="ECO:0000256" key="4">
    <source>
        <dbReference type="ARBA" id="ARBA00031929"/>
    </source>
</evidence>
<dbReference type="PANTHER" id="PTHR13102">
    <property type="entry name" value="NUCLEOLAR PROTEIN 9"/>
    <property type="match status" value="1"/>
</dbReference>
<feature type="compositionally biased region" description="Polar residues" evidence="6">
    <location>
        <begin position="89"/>
        <end position="104"/>
    </location>
</feature>
<evidence type="ECO:0000256" key="1">
    <source>
        <dbReference type="ARBA" id="ARBA00016427"/>
    </source>
</evidence>
<evidence type="ECO:0000256" key="3">
    <source>
        <dbReference type="ARBA" id="ARBA00030932"/>
    </source>
</evidence>
<dbReference type="GO" id="GO:0003723">
    <property type="term" value="F:RNA binding"/>
    <property type="evidence" value="ECO:0007669"/>
    <property type="project" value="InterPro"/>
</dbReference>
<dbReference type="SUPFAM" id="SSF48371">
    <property type="entry name" value="ARM repeat"/>
    <property type="match status" value="1"/>
</dbReference>
<proteinExistence type="predicted"/>
<dbReference type="Proteomes" id="UP001211907">
    <property type="component" value="Unassembled WGS sequence"/>
</dbReference>
<dbReference type="EMBL" id="JADGJH010001394">
    <property type="protein sequence ID" value="KAJ3114111.1"/>
    <property type="molecule type" value="Genomic_DNA"/>
</dbReference>
<protein>
    <recommendedName>
        <fullName evidence="1">Nucleolar protein 9</fullName>
    </recommendedName>
    <alternativeName>
        <fullName evidence="3 4">Pumilio domain-containing protein NOP9</fullName>
    </alternativeName>
</protein>
<dbReference type="InterPro" id="IPR016024">
    <property type="entry name" value="ARM-type_fold"/>
</dbReference>
<dbReference type="PANTHER" id="PTHR13102:SF0">
    <property type="entry name" value="NUCLEOLAR PROTEIN 9"/>
    <property type="match status" value="1"/>
</dbReference>
<feature type="region of interest" description="Disordered" evidence="6">
    <location>
        <begin position="124"/>
        <end position="164"/>
    </location>
</feature>
<dbReference type="InterPro" id="IPR001313">
    <property type="entry name" value="Pumilio_RNA-bd_rpt"/>
</dbReference>
<sequence length="722" mass="80379">MSNSNISNNTVAIVAAVAAAIESTPTPSNIAAIKKKQRRGKRGGQNTKPATNTSTDETCDYPVAFVSQSADSTSVSESTRNIKSDNQTDNRASNTAVESNQPTSVEKLPLNLKKAGSDHIDTISANSVNKLAKKRRGKRGGTAKDKTSSASHHNDSAGIDEEEEYAPFDPIPVREDSASLEVLKDLNSVENSVDEKHDRNSHFSNQHENSTPIYNHLLASNAFYKDDPTKILPHRDPNLPNQPDFGFIDPEARVYFLSIEKMLDDLSQFETEEDRILFIQNVYREVGSTSNVKLASDSECSRVLEKFTDLFRHRFASHVVQTLLSLVPDIVTREQLNGVAQETDQDSIEETDTEIIPAIETLFIDMCEELSGQWTHLMTDPWGSHLVRATLNVASGELLIALTSSSLRSKKSQKYMKANNITPTTSAPAKKTQERKSGDITTIAAIGGRSIQKRRKVPESFTNILQTITTSVTNDLKEYELRTFCGHAVANPVLQILVGVKGEKGQELIAAIINLGGEEENFKFMESLITDTIGSHLVEKILVNATPLAFHTLYMRHFKGNLVTLCNHHVANFVIQHLIGSARNATQVRILLEELLGPDGNGIEIRNRAGVVVKILEACARHNAYQPQVLKSFLNSFHATTPTQQKLIIQLVLTQLTYEDYTKLLEKPTAKKFDYHGVAMVEQLLQFSEDNAKIFIDRMNPTKRFHFINCYHKSGEKKYSYL</sequence>
<evidence type="ECO:0000313" key="8">
    <source>
        <dbReference type="Proteomes" id="UP001211907"/>
    </source>
</evidence>
<feature type="compositionally biased region" description="Basic residues" evidence="6">
    <location>
        <begin position="33"/>
        <end position="42"/>
    </location>
</feature>
<dbReference type="GO" id="GO:0030686">
    <property type="term" value="C:90S preribosome"/>
    <property type="evidence" value="ECO:0007669"/>
    <property type="project" value="TreeGrafter"/>
</dbReference>
<dbReference type="Gene3D" id="1.25.10.10">
    <property type="entry name" value="Leucine-rich Repeat Variant"/>
    <property type="match status" value="2"/>
</dbReference>
<feature type="compositionally biased region" description="Basic and acidic residues" evidence="6">
    <location>
        <begin position="142"/>
        <end position="155"/>
    </location>
</feature>
<dbReference type="InterPro" id="IPR040000">
    <property type="entry name" value="NOP9"/>
</dbReference>
<evidence type="ECO:0000256" key="6">
    <source>
        <dbReference type="SAM" id="MobiDB-lite"/>
    </source>
</evidence>
<name>A0AAD5SWM9_9FUNG</name>
<dbReference type="Pfam" id="PF22493">
    <property type="entry name" value="PUF_NOP9"/>
    <property type="match status" value="1"/>
</dbReference>
<dbReference type="GO" id="GO:0000480">
    <property type="term" value="P:endonucleolytic cleavage in 5'-ETS of tricistronic rRNA transcript (SSU-rRNA, 5.8S rRNA, LSU-rRNA)"/>
    <property type="evidence" value="ECO:0007669"/>
    <property type="project" value="TreeGrafter"/>
</dbReference>
<reference evidence="7" key="1">
    <citation type="submission" date="2020-05" db="EMBL/GenBank/DDBJ databases">
        <title>Phylogenomic resolution of chytrid fungi.</title>
        <authorList>
            <person name="Stajich J.E."/>
            <person name="Amses K."/>
            <person name="Simmons R."/>
            <person name="Seto K."/>
            <person name="Myers J."/>
            <person name="Bonds A."/>
            <person name="Quandt C.A."/>
            <person name="Barry K."/>
            <person name="Liu P."/>
            <person name="Grigoriev I."/>
            <person name="Longcore J.E."/>
            <person name="James T.Y."/>
        </authorList>
    </citation>
    <scope>NUCLEOTIDE SEQUENCE</scope>
    <source>
        <strain evidence="7">JEL0513</strain>
    </source>
</reference>
<evidence type="ECO:0000256" key="2">
    <source>
        <dbReference type="ARBA" id="ARBA00022737"/>
    </source>
</evidence>
<accession>A0AAD5SWM9</accession>
<dbReference type="InterPro" id="IPR011989">
    <property type="entry name" value="ARM-like"/>
</dbReference>
<dbReference type="SMART" id="SM00025">
    <property type="entry name" value="Pumilio"/>
    <property type="match status" value="4"/>
</dbReference>
<dbReference type="GO" id="GO:0000056">
    <property type="term" value="P:ribosomal small subunit export from nucleus"/>
    <property type="evidence" value="ECO:0007669"/>
    <property type="project" value="TreeGrafter"/>
</dbReference>
<dbReference type="AlphaFoldDB" id="A0AAD5SWM9"/>
<comment type="caution">
    <text evidence="7">The sequence shown here is derived from an EMBL/GenBank/DDBJ whole genome shotgun (WGS) entry which is preliminary data.</text>
</comment>
<feature type="compositionally biased region" description="Polar residues" evidence="6">
    <location>
        <begin position="46"/>
        <end position="56"/>
    </location>
</feature>